<dbReference type="PANTHER" id="PTHR37294">
    <property type="entry name" value="3'-5' EXORIBONUCLEASE YHAM"/>
    <property type="match status" value="1"/>
</dbReference>
<evidence type="ECO:0000313" key="3">
    <source>
        <dbReference type="EMBL" id="SHI10734.1"/>
    </source>
</evidence>
<dbReference type="EMBL" id="FQXP01000014">
    <property type="protein sequence ID" value="SHI10734.1"/>
    <property type="molecule type" value="Genomic_DNA"/>
</dbReference>
<dbReference type="InterPro" id="IPR006674">
    <property type="entry name" value="HD_domain"/>
</dbReference>
<dbReference type="SUPFAM" id="SSF109604">
    <property type="entry name" value="HD-domain/PDEase-like"/>
    <property type="match status" value="1"/>
</dbReference>
<dbReference type="CDD" id="cd04492">
    <property type="entry name" value="YhaM_OBF_like"/>
    <property type="match status" value="1"/>
</dbReference>
<dbReference type="Pfam" id="PF01966">
    <property type="entry name" value="HD"/>
    <property type="match status" value="1"/>
</dbReference>
<evidence type="ECO:0000313" key="4">
    <source>
        <dbReference type="Proteomes" id="UP000184526"/>
    </source>
</evidence>
<reference evidence="3 4" key="1">
    <citation type="submission" date="2016-11" db="EMBL/GenBank/DDBJ databases">
        <authorList>
            <person name="Jaros S."/>
            <person name="Januszkiewicz K."/>
            <person name="Wedrychowicz H."/>
        </authorList>
    </citation>
    <scope>NUCLEOTIDE SEQUENCE [LARGE SCALE GENOMIC DNA]</scope>
    <source>
        <strain evidence="3 4">DSM 3089</strain>
    </source>
</reference>
<dbReference type="SUPFAM" id="SSF50249">
    <property type="entry name" value="Nucleic acid-binding proteins"/>
    <property type="match status" value="1"/>
</dbReference>
<proteinExistence type="predicted"/>
<keyword evidence="4" id="KW-1185">Reference proteome</keyword>
<dbReference type="Proteomes" id="UP000184526">
    <property type="component" value="Unassembled WGS sequence"/>
</dbReference>
<protein>
    <submittedName>
        <fullName evidence="3">3'-5' exoribonuclease</fullName>
    </submittedName>
</protein>
<name>A0A1M5YFR9_9CLOT</name>
<dbReference type="PANTHER" id="PTHR37294:SF1">
    <property type="entry name" value="3'-5' EXORIBONUCLEASE YHAM"/>
    <property type="match status" value="1"/>
</dbReference>
<dbReference type="Gene3D" id="1.10.3210.10">
    <property type="entry name" value="Hypothetical protein af1432"/>
    <property type="match status" value="1"/>
</dbReference>
<gene>
    <name evidence="3" type="ORF">SAMN02745196_02892</name>
</gene>
<dbReference type="GO" id="GO:0016787">
    <property type="term" value="F:hydrolase activity"/>
    <property type="evidence" value="ECO:0007669"/>
    <property type="project" value="UniProtKB-KW"/>
</dbReference>
<evidence type="ECO:0000259" key="2">
    <source>
        <dbReference type="Pfam" id="PF01966"/>
    </source>
</evidence>
<dbReference type="AlphaFoldDB" id="A0A1M5YFR9"/>
<accession>A0A1M5YFR9</accession>
<dbReference type="RefSeq" id="WP_072832705.1">
    <property type="nucleotide sequence ID" value="NZ_FQXP01000014.1"/>
</dbReference>
<dbReference type="Gene3D" id="2.40.50.140">
    <property type="entry name" value="Nucleic acid-binding proteins"/>
    <property type="match status" value="1"/>
</dbReference>
<dbReference type="OrthoDB" id="9778453at2"/>
<organism evidence="3 4">
    <name type="scientific">Clostridium collagenovorans DSM 3089</name>
    <dbReference type="NCBI Taxonomy" id="1121306"/>
    <lineage>
        <taxon>Bacteria</taxon>
        <taxon>Bacillati</taxon>
        <taxon>Bacillota</taxon>
        <taxon>Clostridia</taxon>
        <taxon>Eubacteriales</taxon>
        <taxon>Clostridiaceae</taxon>
        <taxon>Clostridium</taxon>
    </lineage>
</organism>
<evidence type="ECO:0000256" key="1">
    <source>
        <dbReference type="ARBA" id="ARBA00022801"/>
    </source>
</evidence>
<sequence>MKFKHICELKKGEKVEGFYLLKDINVKLTNGSNNKFLDMTFIDKTGDINAKLWEYKNGYDELFKEHKIVFAKANVIEWKGKLQLKIDTMRLAEDSDDINIEDFVPTAPYDSKDMFEDVLRFKDKIKNEDIQNIVTAVLEEAGPDILYFPAAKSNHHAVRGGLLYHTTTMLKGAEKLSEIYSFLNQDLLYAGIILHDISKMEEMIANSLGIVSEYSVEGQLLGHITMGVRRIERIAKELNVDKEISMLLQHMILAHHYYPEYGSPKKPMIPEAELLHHLDMIDSRMYDMNKALNETNVGCFSDRISSLDNISIYKSKFGRE</sequence>
<keyword evidence="1" id="KW-0378">Hydrolase</keyword>
<dbReference type="STRING" id="1121306.SAMN02745196_02892"/>
<dbReference type="GO" id="GO:0031125">
    <property type="term" value="P:rRNA 3'-end processing"/>
    <property type="evidence" value="ECO:0007669"/>
    <property type="project" value="TreeGrafter"/>
</dbReference>
<dbReference type="InterPro" id="IPR050798">
    <property type="entry name" value="YhaM_exoribonuc/phosphodiest"/>
</dbReference>
<dbReference type="InterPro" id="IPR012340">
    <property type="entry name" value="NA-bd_OB-fold"/>
</dbReference>
<feature type="domain" description="HD" evidence="2">
    <location>
        <begin position="163"/>
        <end position="282"/>
    </location>
</feature>